<accession>A0A366XXF1</accession>
<feature type="transmembrane region" description="Helical" evidence="10">
    <location>
        <begin position="12"/>
        <end position="32"/>
    </location>
</feature>
<dbReference type="GO" id="GO:0005886">
    <property type="term" value="C:plasma membrane"/>
    <property type="evidence" value="ECO:0007669"/>
    <property type="project" value="UniProtKB-SubCell"/>
</dbReference>
<dbReference type="OrthoDB" id="1798043at2"/>
<dbReference type="InterPro" id="IPR016940">
    <property type="entry name" value="ComGC"/>
</dbReference>
<evidence type="ECO:0000256" key="8">
    <source>
        <dbReference type="ARBA" id="ARBA00023287"/>
    </source>
</evidence>
<keyword evidence="7 10" id="KW-0472">Membrane</keyword>
<dbReference type="Pfam" id="PF07963">
    <property type="entry name" value="N_methyl"/>
    <property type="match status" value="1"/>
</dbReference>
<evidence type="ECO:0000313" key="11">
    <source>
        <dbReference type="EMBL" id="RBW70577.1"/>
    </source>
</evidence>
<dbReference type="Gene3D" id="3.30.700.10">
    <property type="entry name" value="Glycoprotein, Type 4 Pilin"/>
    <property type="match status" value="1"/>
</dbReference>
<keyword evidence="3" id="KW-1003">Cell membrane</keyword>
<dbReference type="SUPFAM" id="SSF54523">
    <property type="entry name" value="Pili subunits"/>
    <property type="match status" value="1"/>
</dbReference>
<name>A0A366XXF1_9BACI</name>
<reference evidence="11 12" key="1">
    <citation type="submission" date="2018-07" db="EMBL/GenBank/DDBJ databases">
        <title>Lottiidibacillus patelloidae gen. nov., sp. nov., isolated from the intestinal tract of a marine limpet and the reclassification of B. taeanensis BH030017T, B. algicola KMM 3737T and B. hwajinpoensis SW-72T as genus Lottiidibacillus.</title>
        <authorList>
            <person name="Liu R."/>
            <person name="Huang Z."/>
        </authorList>
    </citation>
    <scope>NUCLEOTIDE SEQUENCE [LARGE SCALE GENOMIC DNA]</scope>
    <source>
        <strain evidence="11 12">BH030017</strain>
    </source>
</reference>
<keyword evidence="5 10" id="KW-0812">Transmembrane</keyword>
<keyword evidence="6 10" id="KW-1133">Transmembrane helix</keyword>
<dbReference type="NCBIfam" id="NF040999">
    <property type="entry name" value="pilin_ComGC"/>
    <property type="match status" value="1"/>
</dbReference>
<dbReference type="PROSITE" id="PS00409">
    <property type="entry name" value="PROKAR_NTER_METHYL"/>
    <property type="match status" value="1"/>
</dbReference>
<evidence type="ECO:0000256" key="10">
    <source>
        <dbReference type="SAM" id="Phobius"/>
    </source>
</evidence>
<dbReference type="AlphaFoldDB" id="A0A366XXF1"/>
<dbReference type="RefSeq" id="WP_113805029.1">
    <property type="nucleotide sequence ID" value="NZ_QOCW01000004.1"/>
</dbReference>
<sequence>MKCKNEKGFTLIEMMIVIMIISVLLLIVVPSMSKNNSVVKEKSCDATVKVVQAQTTAYEAELGAPASTIDDLVTANYLNPEEVTIEGTALVCPDNRTITISEGSVVVSEPTTP</sequence>
<evidence type="ECO:0000256" key="3">
    <source>
        <dbReference type="ARBA" id="ARBA00022475"/>
    </source>
</evidence>
<comment type="similarity">
    <text evidence="9">Belongs to the ComGC family.</text>
</comment>
<dbReference type="GO" id="GO:0030420">
    <property type="term" value="P:establishment of competence for transformation"/>
    <property type="evidence" value="ECO:0007669"/>
    <property type="project" value="UniProtKB-KW"/>
</dbReference>
<keyword evidence="4" id="KW-0488">Methylation</keyword>
<comment type="caution">
    <text evidence="11">The sequence shown here is derived from an EMBL/GenBank/DDBJ whole genome shotgun (WGS) entry which is preliminary data.</text>
</comment>
<organism evidence="11 12">
    <name type="scientific">Bacillus taeanensis</name>
    <dbReference type="NCBI Taxonomy" id="273032"/>
    <lineage>
        <taxon>Bacteria</taxon>
        <taxon>Bacillati</taxon>
        <taxon>Bacillota</taxon>
        <taxon>Bacilli</taxon>
        <taxon>Bacillales</taxon>
        <taxon>Bacillaceae</taxon>
        <taxon>Bacillus</taxon>
    </lineage>
</organism>
<evidence type="ECO:0000256" key="7">
    <source>
        <dbReference type="ARBA" id="ARBA00023136"/>
    </source>
</evidence>
<dbReference type="Proteomes" id="UP000253314">
    <property type="component" value="Unassembled WGS sequence"/>
</dbReference>
<dbReference type="EMBL" id="QOCW01000004">
    <property type="protein sequence ID" value="RBW70577.1"/>
    <property type="molecule type" value="Genomic_DNA"/>
</dbReference>
<dbReference type="InterPro" id="IPR012902">
    <property type="entry name" value="N_methyl_site"/>
</dbReference>
<comment type="subcellular location">
    <subcellularLocation>
        <location evidence="1">Cell membrane</location>
        <topology evidence="1">Single-pass membrane protein</topology>
    </subcellularLocation>
    <subcellularLocation>
        <location evidence="2">Cell surface</location>
    </subcellularLocation>
</comment>
<proteinExistence type="inferred from homology"/>
<dbReference type="NCBIfam" id="TIGR02532">
    <property type="entry name" value="IV_pilin_GFxxxE"/>
    <property type="match status" value="1"/>
</dbReference>
<protein>
    <submittedName>
        <fullName evidence="11">Competence protein ComG</fullName>
    </submittedName>
</protein>
<keyword evidence="8" id="KW-0178">Competence</keyword>
<gene>
    <name evidence="11" type="ORF">DS031_06050</name>
</gene>
<evidence type="ECO:0000256" key="9">
    <source>
        <dbReference type="ARBA" id="ARBA00043982"/>
    </source>
</evidence>
<dbReference type="GO" id="GO:0009986">
    <property type="term" value="C:cell surface"/>
    <property type="evidence" value="ECO:0007669"/>
    <property type="project" value="UniProtKB-SubCell"/>
</dbReference>
<evidence type="ECO:0000256" key="6">
    <source>
        <dbReference type="ARBA" id="ARBA00022989"/>
    </source>
</evidence>
<dbReference type="InterPro" id="IPR045584">
    <property type="entry name" value="Pilin-like"/>
</dbReference>
<evidence type="ECO:0000313" key="12">
    <source>
        <dbReference type="Proteomes" id="UP000253314"/>
    </source>
</evidence>
<evidence type="ECO:0000256" key="4">
    <source>
        <dbReference type="ARBA" id="ARBA00022481"/>
    </source>
</evidence>
<evidence type="ECO:0000256" key="2">
    <source>
        <dbReference type="ARBA" id="ARBA00004241"/>
    </source>
</evidence>
<keyword evidence="12" id="KW-1185">Reference proteome</keyword>
<evidence type="ECO:0000256" key="1">
    <source>
        <dbReference type="ARBA" id="ARBA00004162"/>
    </source>
</evidence>
<evidence type="ECO:0000256" key="5">
    <source>
        <dbReference type="ARBA" id="ARBA00022692"/>
    </source>
</evidence>